<keyword evidence="8" id="KW-1185">Reference proteome</keyword>
<dbReference type="GO" id="GO:0006629">
    <property type="term" value="P:lipid metabolic process"/>
    <property type="evidence" value="ECO:0007669"/>
    <property type="project" value="UniProtKB-KW"/>
</dbReference>
<dbReference type="OrthoDB" id="5470260at2"/>
<feature type="transmembrane region" description="Helical" evidence="6">
    <location>
        <begin position="125"/>
        <end position="149"/>
    </location>
</feature>
<organism evidence="7 8">
    <name type="scientific">Formimonas warabiya</name>
    <dbReference type="NCBI Taxonomy" id="1761012"/>
    <lineage>
        <taxon>Bacteria</taxon>
        <taxon>Bacillati</taxon>
        <taxon>Bacillota</taxon>
        <taxon>Clostridia</taxon>
        <taxon>Eubacteriales</taxon>
        <taxon>Peptococcaceae</taxon>
        <taxon>Candidatus Formimonas</taxon>
    </lineage>
</organism>
<feature type="transmembrane region" description="Helical" evidence="6">
    <location>
        <begin position="216"/>
        <end position="234"/>
    </location>
</feature>
<keyword evidence="6" id="KW-0046">Antibiotic resistance</keyword>
<evidence type="ECO:0000256" key="2">
    <source>
        <dbReference type="ARBA" id="ARBA00022475"/>
    </source>
</evidence>
<keyword evidence="3 6" id="KW-0812">Transmembrane</keyword>
<feature type="transmembrane region" description="Helical" evidence="6">
    <location>
        <begin position="53"/>
        <end position="75"/>
    </location>
</feature>
<feature type="transmembrane region" description="Helical" evidence="6">
    <location>
        <begin position="161"/>
        <end position="179"/>
    </location>
</feature>
<dbReference type="AlphaFoldDB" id="A0A3G1KUL4"/>
<comment type="similarity">
    <text evidence="6">Belongs to the LPG synthase family.</text>
</comment>
<evidence type="ECO:0000256" key="6">
    <source>
        <dbReference type="RuleBase" id="RU363042"/>
    </source>
</evidence>
<sequence>MPDKKDGHIMNQKGKIKLGLKILVSILLLGWLLCSVEWPQICHCLHQIKPFALIWAVFSIIVAMIISVVKWGLLIHAQRIPASWKDLWQAYWVALFFNNFLPSSIGGDGMRIFLVGKKTGDMAGVSVSVVAERVLATLGIACIGLPALILTGTSLKNLKGLFVLLLLGSLVGVWLLIWGKVPGFLKGKQGKGAVFLSRFISHGGRLKEQPGVIGKVVLWSALFQLANVAVNYFIFQGLGLTGVSFLEAMLVVPAAAAISMVPVGINGYGIREGAYITLLAPFGVQPAAAFTASVLYAFLVSLCSLWGGMLWIGIKKKEGELPVGTESFGNQ</sequence>
<reference evidence="7 8" key="1">
    <citation type="submission" date="2016-10" db="EMBL/GenBank/DDBJ databases">
        <title>Complete Genome Sequence of Peptococcaceae strain DCMF.</title>
        <authorList>
            <person name="Edwards R.J."/>
            <person name="Holland S.I."/>
            <person name="Deshpande N.P."/>
            <person name="Wong Y.K."/>
            <person name="Ertan H."/>
            <person name="Manefield M."/>
            <person name="Russell T.L."/>
            <person name="Lee M.J."/>
        </authorList>
    </citation>
    <scope>NUCLEOTIDE SEQUENCE [LARGE SCALE GENOMIC DNA]</scope>
    <source>
        <strain evidence="7 8">DCMF</strain>
    </source>
</reference>
<keyword evidence="2" id="KW-1003">Cell membrane</keyword>
<protein>
    <recommendedName>
        <fullName evidence="6">Phosphatidylglycerol lysyltransferase</fullName>
        <ecNumber evidence="6">2.3.2.3</ecNumber>
    </recommendedName>
    <alternativeName>
        <fullName evidence="6">Lysylphosphatidylglycerol synthase</fullName>
    </alternativeName>
</protein>
<dbReference type="InterPro" id="IPR022791">
    <property type="entry name" value="L-PG_synthase/AglD"/>
</dbReference>
<dbReference type="PANTHER" id="PTHR40277">
    <property type="entry name" value="BLL5419 PROTEIN"/>
    <property type="match status" value="1"/>
</dbReference>
<evidence type="ECO:0000256" key="4">
    <source>
        <dbReference type="ARBA" id="ARBA00022989"/>
    </source>
</evidence>
<feature type="transmembrane region" description="Helical" evidence="6">
    <location>
        <begin position="288"/>
        <end position="312"/>
    </location>
</feature>
<dbReference type="EMBL" id="CP017634">
    <property type="protein sequence ID" value="ATW26114.1"/>
    <property type="molecule type" value="Genomic_DNA"/>
</dbReference>
<keyword evidence="4 6" id="KW-1133">Transmembrane helix</keyword>
<dbReference type="NCBIfam" id="TIGR00374">
    <property type="entry name" value="flippase-like domain"/>
    <property type="match status" value="1"/>
</dbReference>
<keyword evidence="6" id="KW-0443">Lipid metabolism</keyword>
<dbReference type="KEGG" id="fwa:DCMF_16235"/>
<evidence type="ECO:0000256" key="1">
    <source>
        <dbReference type="ARBA" id="ARBA00004651"/>
    </source>
</evidence>
<dbReference type="PANTHER" id="PTHR40277:SF1">
    <property type="entry name" value="BLL5419 PROTEIN"/>
    <property type="match status" value="1"/>
</dbReference>
<name>A0A3G1KUL4_FORW1</name>
<dbReference type="GO" id="GO:0050071">
    <property type="term" value="F:phosphatidylglycerol lysyltransferase activity"/>
    <property type="evidence" value="ECO:0007669"/>
    <property type="project" value="UniProtKB-EC"/>
</dbReference>
<dbReference type="EC" id="2.3.2.3" evidence="6"/>
<dbReference type="GO" id="GO:0046677">
    <property type="term" value="P:response to antibiotic"/>
    <property type="evidence" value="ECO:0007669"/>
    <property type="project" value="UniProtKB-KW"/>
</dbReference>
<comment type="catalytic activity">
    <reaction evidence="6">
        <text>L-lysyl-tRNA(Lys) + a 1,2-diacyl-sn-glycero-3-phospho-(1'-sn-glycerol) = a 1,2-diacyl-sn-glycero-3-phospho-1'-(3'-O-L-lysyl)-sn-glycerol + tRNA(Lys)</text>
        <dbReference type="Rhea" id="RHEA:10668"/>
        <dbReference type="Rhea" id="RHEA-COMP:9696"/>
        <dbReference type="Rhea" id="RHEA-COMP:9697"/>
        <dbReference type="ChEBI" id="CHEBI:64716"/>
        <dbReference type="ChEBI" id="CHEBI:75792"/>
        <dbReference type="ChEBI" id="CHEBI:78442"/>
        <dbReference type="ChEBI" id="CHEBI:78529"/>
        <dbReference type="EC" id="2.3.2.3"/>
    </reaction>
</comment>
<comment type="function">
    <text evidence="6">Catalyzes the transfer of a lysyl group from L-lysyl-tRNA(Lys) to membrane-bound phosphatidylglycerol (PG), which produces lysylphosphatidylglycerol (LPG), a major component of the bacterial membrane with a positive net charge. LPG synthesis contributes to bacterial virulence as it is involved in the resistance mechanism against cationic antimicrobial peptides (CAMP) produces by the host's immune system (defensins, cathelicidins) and by the competing microorganisms.</text>
</comment>
<dbReference type="GO" id="GO:0005886">
    <property type="term" value="C:plasma membrane"/>
    <property type="evidence" value="ECO:0007669"/>
    <property type="project" value="UniProtKB-SubCell"/>
</dbReference>
<comment type="subcellular location">
    <subcellularLocation>
        <location evidence="1 6">Cell membrane</location>
        <topology evidence="1 6">Multi-pass membrane protein</topology>
    </subcellularLocation>
</comment>
<evidence type="ECO:0000313" key="7">
    <source>
        <dbReference type="EMBL" id="ATW26114.1"/>
    </source>
</evidence>
<keyword evidence="6" id="KW-0808">Transferase</keyword>
<feature type="transmembrane region" description="Helical" evidence="6">
    <location>
        <begin position="246"/>
        <end position="268"/>
    </location>
</feature>
<dbReference type="Pfam" id="PF03706">
    <property type="entry name" value="LPG_synthase_TM"/>
    <property type="match status" value="1"/>
</dbReference>
<feature type="transmembrane region" description="Helical" evidence="6">
    <location>
        <begin position="20"/>
        <end position="41"/>
    </location>
</feature>
<proteinExistence type="inferred from homology"/>
<evidence type="ECO:0000313" key="8">
    <source>
        <dbReference type="Proteomes" id="UP000323521"/>
    </source>
</evidence>
<evidence type="ECO:0000256" key="3">
    <source>
        <dbReference type="ARBA" id="ARBA00022692"/>
    </source>
</evidence>
<gene>
    <name evidence="6" type="primary">mprF</name>
    <name evidence="7" type="ORF">DCMF_16235</name>
</gene>
<evidence type="ECO:0000256" key="5">
    <source>
        <dbReference type="ARBA" id="ARBA00023136"/>
    </source>
</evidence>
<dbReference type="Proteomes" id="UP000323521">
    <property type="component" value="Chromosome"/>
</dbReference>
<accession>A0A3G1KUL4</accession>
<keyword evidence="5 6" id="KW-0472">Membrane</keyword>
<feature type="transmembrane region" description="Helical" evidence="6">
    <location>
        <begin position="87"/>
        <end position="105"/>
    </location>
</feature>